<keyword evidence="2" id="KW-0732">Signal</keyword>
<name>A0A9X4P169_9BURK</name>
<sequence length="221" mass="23886">MWKPRSINISGVIMKMFPKRALIAAALATAFVGLSATAIAQGAAGDMPSDMRAQHMAQRAEATTPSAQQPEQRHAQRLERMQKRIAEHQAKLKAELKLSADQEAAWNAFVARTAPEPRGPMAGAREDWSKLTTPQRLDKMQALRAERDAQMAKRIDATKSFYAALTPEQQKVFDAQSHGGFRHAGLKGERGVGHHGGGMGGHHGKGGMSGMSCDSPAQPRS</sequence>
<evidence type="ECO:0000313" key="4">
    <source>
        <dbReference type="Proteomes" id="UP001152876"/>
    </source>
</evidence>
<evidence type="ECO:0008006" key="5">
    <source>
        <dbReference type="Google" id="ProtNLM"/>
    </source>
</evidence>
<dbReference type="Proteomes" id="UP001152876">
    <property type="component" value="Unassembled WGS sequence"/>
</dbReference>
<evidence type="ECO:0000256" key="1">
    <source>
        <dbReference type="SAM" id="MobiDB-lite"/>
    </source>
</evidence>
<feature type="chain" id="PRO_5040815593" description="LTXXQ motif family protein" evidence="2">
    <location>
        <begin position="41"/>
        <end position="221"/>
    </location>
</feature>
<proteinExistence type="predicted"/>
<keyword evidence="4" id="KW-1185">Reference proteome</keyword>
<accession>A0A9X4P169</accession>
<gene>
    <name evidence="3" type="ORF">H010_02552</name>
</gene>
<feature type="compositionally biased region" description="Polar residues" evidence="1">
    <location>
        <begin position="61"/>
        <end position="70"/>
    </location>
</feature>
<evidence type="ECO:0000313" key="3">
    <source>
        <dbReference type="EMBL" id="MDG5974113.1"/>
    </source>
</evidence>
<dbReference type="Gene3D" id="1.20.120.1490">
    <property type="match status" value="1"/>
</dbReference>
<comment type="caution">
    <text evidence="3">The sequence shown here is derived from an EMBL/GenBank/DDBJ whole genome shotgun (WGS) entry which is preliminary data.</text>
</comment>
<feature type="signal peptide" evidence="2">
    <location>
        <begin position="1"/>
        <end position="40"/>
    </location>
</feature>
<feature type="region of interest" description="Disordered" evidence="1">
    <location>
        <begin position="47"/>
        <end position="75"/>
    </location>
</feature>
<feature type="compositionally biased region" description="Gly residues" evidence="1">
    <location>
        <begin position="194"/>
        <end position="209"/>
    </location>
</feature>
<evidence type="ECO:0000256" key="2">
    <source>
        <dbReference type="SAM" id="SignalP"/>
    </source>
</evidence>
<reference evidence="3" key="1">
    <citation type="submission" date="2013-01" db="EMBL/GenBank/DDBJ databases">
        <title>Genome draft of Hydrogenophaga taeniospiralis 2K1.</title>
        <authorList>
            <person name="Gomila M."/>
            <person name="Lalucat J."/>
        </authorList>
    </citation>
    <scope>NUCLEOTIDE SEQUENCE</scope>
    <source>
        <strain evidence="3">CCUG 15921</strain>
    </source>
</reference>
<dbReference type="GO" id="GO:0042597">
    <property type="term" value="C:periplasmic space"/>
    <property type="evidence" value="ECO:0007669"/>
    <property type="project" value="InterPro"/>
</dbReference>
<dbReference type="InterPro" id="IPR012899">
    <property type="entry name" value="LTXXQ"/>
</dbReference>
<dbReference type="AlphaFoldDB" id="A0A9X4P169"/>
<feature type="region of interest" description="Disordered" evidence="1">
    <location>
        <begin position="180"/>
        <end position="221"/>
    </location>
</feature>
<dbReference type="Pfam" id="PF07813">
    <property type="entry name" value="LTXXQ"/>
    <property type="match status" value="1"/>
</dbReference>
<dbReference type="OrthoDB" id="5298564at2"/>
<protein>
    <recommendedName>
        <fullName evidence="5">LTXXQ motif family protein</fullName>
    </recommendedName>
</protein>
<dbReference type="EMBL" id="AOGK01000002">
    <property type="protein sequence ID" value="MDG5974113.1"/>
    <property type="molecule type" value="Genomic_DNA"/>
</dbReference>
<organism evidence="3 4">
    <name type="scientific">Hydrogenophaga taeniospiralis CCUG 15921</name>
    <dbReference type="NCBI Taxonomy" id="1281780"/>
    <lineage>
        <taxon>Bacteria</taxon>
        <taxon>Pseudomonadati</taxon>
        <taxon>Pseudomonadota</taxon>
        <taxon>Betaproteobacteria</taxon>
        <taxon>Burkholderiales</taxon>
        <taxon>Comamonadaceae</taxon>
        <taxon>Hydrogenophaga</taxon>
    </lineage>
</organism>